<proteinExistence type="predicted"/>
<evidence type="ECO:0008006" key="3">
    <source>
        <dbReference type="Google" id="ProtNLM"/>
    </source>
</evidence>
<evidence type="ECO:0000313" key="1">
    <source>
        <dbReference type="EMBL" id="SPQ93306.1"/>
    </source>
</evidence>
<dbReference type="InterPro" id="IPR050587">
    <property type="entry name" value="GNT1/Glycosyltrans_8"/>
</dbReference>
<dbReference type="EMBL" id="OVEO01000001">
    <property type="protein sequence ID" value="SPQ93306.1"/>
    <property type="molecule type" value="Genomic_DNA"/>
</dbReference>
<dbReference type="InterPro" id="IPR029044">
    <property type="entry name" value="Nucleotide-diphossugar_trans"/>
</dbReference>
<dbReference type="Gene3D" id="3.90.550.20">
    <property type="match status" value="1"/>
</dbReference>
<dbReference type="PANTHER" id="PTHR11183">
    <property type="entry name" value="GLYCOGENIN SUBFAMILY MEMBER"/>
    <property type="match status" value="1"/>
</dbReference>
<sequence length="580" mass="65476">MTRMSEVIVSLVTSDDFIVGAQVLAHSLRRVNVSVPLWLLVVPEVSERARDALASSGFDRVVVVDPIPNPNPSHVASWVTCGFTKLRIWQLDMLGVGRVLYIDADCVVLKNPEHLFDRLDRVDLAAAPDLFPPDNFNAGVLLIRPCSATFDRLLRNAPAVKSYDGGDTGYLNAMYPEWYTMDSAARLPFGCNAQRTMRVFTRKCPNYWSDTVDLCILHYSSSPKPWQIDVAYDPDEPVSVNDHPDVIFAKLRRSCSTVPKRNLDVVRLETPFRDEAGHAAWLPATFDEGMALHLISFGLYSSDDEAWLSKFRTAYARIRDERPAGSIPQRIHQIWLGDLKGAPADMRRRASRIRDLHPDWDYRLWTDDDVIDMEMRRRDLFDAADTAVGRADVLRWEIMFQYGGVYLDVDFDVLSPLDDLVTRYSAFVGFGSTGHVEIMNSVIGCTPRLSFASDVLDAMTSTNRDRSATALMDATGPGMLTRFCGNELDLGRMVRESIVVLPSAVLFPLPNTMRALCDADKRRFRTQYSFAMHHWSASWQRSPPEPSPPTRFDDVIRNIVDKRAPPSNLRDIHAAISKFI</sequence>
<gene>
    <name evidence="1" type="ORF">PLBR_LOCUS521</name>
</gene>
<dbReference type="SUPFAM" id="SSF53448">
    <property type="entry name" value="Nucleotide-diphospho-sugar transferases"/>
    <property type="match status" value="2"/>
</dbReference>
<reference evidence="1 2" key="1">
    <citation type="submission" date="2018-03" db="EMBL/GenBank/DDBJ databases">
        <authorList>
            <person name="Fogelqvist J."/>
        </authorList>
    </citation>
    <scope>NUCLEOTIDE SEQUENCE [LARGE SCALE GENOMIC DNA]</scope>
</reference>
<dbReference type="Pfam" id="PF04488">
    <property type="entry name" value="Gly_transf_sug"/>
    <property type="match status" value="1"/>
</dbReference>
<protein>
    <recommendedName>
        <fullName evidence="3">Glycosyl transferase</fullName>
    </recommendedName>
</protein>
<evidence type="ECO:0000313" key="2">
    <source>
        <dbReference type="Proteomes" id="UP000290189"/>
    </source>
</evidence>
<dbReference type="Gene3D" id="3.90.550.10">
    <property type="entry name" value="Spore Coat Polysaccharide Biosynthesis Protein SpsA, Chain A"/>
    <property type="match status" value="1"/>
</dbReference>
<organism evidence="1 2">
    <name type="scientific">Plasmodiophora brassicae</name>
    <name type="common">Clubroot disease agent</name>
    <dbReference type="NCBI Taxonomy" id="37360"/>
    <lineage>
        <taxon>Eukaryota</taxon>
        <taxon>Sar</taxon>
        <taxon>Rhizaria</taxon>
        <taxon>Endomyxa</taxon>
        <taxon>Phytomyxea</taxon>
        <taxon>Plasmodiophorida</taxon>
        <taxon>Plasmodiophoridae</taxon>
        <taxon>Plasmodiophora</taxon>
    </lineage>
</organism>
<dbReference type="Proteomes" id="UP000290189">
    <property type="component" value="Unassembled WGS sequence"/>
</dbReference>
<dbReference type="AlphaFoldDB" id="A0A3P3XZC3"/>
<name>A0A3P3XZC3_PLABS</name>
<dbReference type="InterPro" id="IPR007577">
    <property type="entry name" value="GlycoTrfase_DXD_sugar-bd_CS"/>
</dbReference>
<keyword evidence="1" id="KW-0496">Mitochondrion</keyword>
<accession>A0A3P3XZC3</accession>
<geneLocation type="mitochondrion" evidence="1"/>